<organism evidence="11 12">
    <name type="scientific">Gloeophyllum trabeum (strain ATCC 11539 / FP-39264 / Madison 617)</name>
    <name type="common">Brown rot fungus</name>
    <dbReference type="NCBI Taxonomy" id="670483"/>
    <lineage>
        <taxon>Eukaryota</taxon>
        <taxon>Fungi</taxon>
        <taxon>Dikarya</taxon>
        <taxon>Basidiomycota</taxon>
        <taxon>Agaricomycotina</taxon>
        <taxon>Agaricomycetes</taxon>
        <taxon>Gloeophyllales</taxon>
        <taxon>Gloeophyllaceae</taxon>
        <taxon>Gloeophyllum</taxon>
    </lineage>
</organism>
<dbReference type="InterPro" id="IPR035979">
    <property type="entry name" value="RBD_domain_sf"/>
</dbReference>
<feature type="region of interest" description="Disordered" evidence="9">
    <location>
        <begin position="104"/>
        <end position="183"/>
    </location>
</feature>
<keyword evidence="12" id="KW-1185">Reference proteome</keyword>
<dbReference type="OMA" id="MVGAKWA"/>
<gene>
    <name evidence="11" type="ORF">GLOTRDRAFT_120925</name>
</gene>
<dbReference type="GO" id="GO:0006607">
    <property type="term" value="P:NLS-bearing protein import into nucleus"/>
    <property type="evidence" value="ECO:0007669"/>
    <property type="project" value="TreeGrafter"/>
</dbReference>
<dbReference type="InterPro" id="IPR012677">
    <property type="entry name" value="Nucleotide-bd_a/b_plait_sf"/>
</dbReference>
<dbReference type="Proteomes" id="UP000030669">
    <property type="component" value="Unassembled WGS sequence"/>
</dbReference>
<feature type="compositionally biased region" description="Low complexity" evidence="9">
    <location>
        <begin position="171"/>
        <end position="183"/>
    </location>
</feature>
<proteinExistence type="predicted"/>
<dbReference type="KEGG" id="gtr:GLOTRDRAFT_120925"/>
<evidence type="ECO:0000256" key="5">
    <source>
        <dbReference type="ARBA" id="ARBA00023010"/>
    </source>
</evidence>
<dbReference type="PANTHER" id="PTHR21527:SF6">
    <property type="entry name" value="NUCLEOPORIN NUP35"/>
    <property type="match status" value="1"/>
</dbReference>
<dbReference type="RefSeq" id="XP_007865167.1">
    <property type="nucleotide sequence ID" value="XM_007866976.1"/>
</dbReference>
<keyword evidence="4" id="KW-0653">Protein transport</keyword>
<accession>S7QA89</accession>
<evidence type="ECO:0000256" key="4">
    <source>
        <dbReference type="ARBA" id="ARBA00022927"/>
    </source>
</evidence>
<dbReference type="HOGENOM" id="CLU_809131_0_0_1"/>
<dbReference type="PANTHER" id="PTHR21527">
    <property type="entry name" value="NUCLEOPORIN NUP35"/>
    <property type="match status" value="1"/>
</dbReference>
<evidence type="ECO:0000313" key="12">
    <source>
        <dbReference type="Proteomes" id="UP000030669"/>
    </source>
</evidence>
<keyword evidence="3 8" id="KW-0509">mRNA transport</keyword>
<evidence type="ECO:0000259" key="10">
    <source>
        <dbReference type="PROSITE" id="PS51472"/>
    </source>
</evidence>
<keyword evidence="7 8" id="KW-0539">Nucleus</keyword>
<dbReference type="GO" id="GO:0044613">
    <property type="term" value="C:nuclear pore central transport channel"/>
    <property type="evidence" value="ECO:0007669"/>
    <property type="project" value="TreeGrafter"/>
</dbReference>
<protein>
    <recommendedName>
        <fullName evidence="10">RRM Nup35-type domain-containing protein</fullName>
    </recommendedName>
</protein>
<dbReference type="GO" id="GO:0017056">
    <property type="term" value="F:structural constituent of nuclear pore"/>
    <property type="evidence" value="ECO:0007669"/>
    <property type="project" value="TreeGrafter"/>
</dbReference>
<evidence type="ECO:0000256" key="8">
    <source>
        <dbReference type="PROSITE-ProRule" id="PRU00804"/>
    </source>
</evidence>
<dbReference type="Gene3D" id="3.30.70.330">
    <property type="match status" value="1"/>
</dbReference>
<evidence type="ECO:0000256" key="7">
    <source>
        <dbReference type="ARBA" id="ARBA00023242"/>
    </source>
</evidence>
<dbReference type="GO" id="GO:0006999">
    <property type="term" value="P:nuclear pore organization"/>
    <property type="evidence" value="ECO:0007669"/>
    <property type="project" value="TreeGrafter"/>
</dbReference>
<evidence type="ECO:0000256" key="3">
    <source>
        <dbReference type="ARBA" id="ARBA00022816"/>
    </source>
</evidence>
<keyword evidence="6 8" id="KW-0906">Nuclear pore complex</keyword>
<comment type="subcellular location">
    <subcellularLocation>
        <location evidence="1">Nucleus</location>
        <location evidence="1">Nuclear pore complex</location>
    </subcellularLocation>
</comment>
<dbReference type="GO" id="GO:0005543">
    <property type="term" value="F:phospholipid binding"/>
    <property type="evidence" value="ECO:0007669"/>
    <property type="project" value="TreeGrafter"/>
</dbReference>
<feature type="compositionally biased region" description="Polar residues" evidence="9">
    <location>
        <begin position="24"/>
        <end position="33"/>
    </location>
</feature>
<dbReference type="GO" id="GO:0051028">
    <property type="term" value="P:mRNA transport"/>
    <property type="evidence" value="ECO:0007669"/>
    <property type="project" value="UniProtKB-UniRule"/>
</dbReference>
<name>S7QA89_GLOTA</name>
<feature type="domain" description="RRM Nup35-type" evidence="10">
    <location>
        <begin position="184"/>
        <end position="265"/>
    </location>
</feature>
<dbReference type="GO" id="GO:0003676">
    <property type="term" value="F:nucleic acid binding"/>
    <property type="evidence" value="ECO:0007669"/>
    <property type="project" value="InterPro"/>
</dbReference>
<evidence type="ECO:0000256" key="1">
    <source>
        <dbReference type="ARBA" id="ARBA00004567"/>
    </source>
</evidence>
<keyword evidence="5" id="KW-0811">Translocation</keyword>
<dbReference type="EMBL" id="KB469300">
    <property type="protein sequence ID" value="EPQ56432.1"/>
    <property type="molecule type" value="Genomic_DNA"/>
</dbReference>
<dbReference type="eggNOG" id="ENOG502S9GI">
    <property type="taxonomic scope" value="Eukaryota"/>
</dbReference>
<dbReference type="GeneID" id="19300690"/>
<feature type="region of interest" description="Disordered" evidence="9">
    <location>
        <begin position="1"/>
        <end position="88"/>
    </location>
</feature>
<dbReference type="Pfam" id="PF05172">
    <property type="entry name" value="RRM_Nup35"/>
    <property type="match status" value="1"/>
</dbReference>
<dbReference type="PROSITE" id="PS51472">
    <property type="entry name" value="RRM_NUP35"/>
    <property type="match status" value="1"/>
</dbReference>
<evidence type="ECO:0000256" key="6">
    <source>
        <dbReference type="ARBA" id="ARBA00023132"/>
    </source>
</evidence>
<dbReference type="GO" id="GO:0044615">
    <property type="term" value="C:nuclear pore nuclear basket"/>
    <property type="evidence" value="ECO:0007669"/>
    <property type="project" value="TreeGrafter"/>
</dbReference>
<evidence type="ECO:0000256" key="2">
    <source>
        <dbReference type="ARBA" id="ARBA00022448"/>
    </source>
</evidence>
<keyword evidence="2 8" id="KW-0813">Transport</keyword>
<dbReference type="OrthoDB" id="3365060at2759"/>
<dbReference type="SUPFAM" id="SSF54928">
    <property type="entry name" value="RNA-binding domain, RBD"/>
    <property type="match status" value="1"/>
</dbReference>
<reference evidence="11 12" key="1">
    <citation type="journal article" date="2012" name="Science">
        <title>The Paleozoic origin of enzymatic lignin decomposition reconstructed from 31 fungal genomes.</title>
        <authorList>
            <person name="Floudas D."/>
            <person name="Binder M."/>
            <person name="Riley R."/>
            <person name="Barry K."/>
            <person name="Blanchette R.A."/>
            <person name="Henrissat B."/>
            <person name="Martinez A.T."/>
            <person name="Otillar R."/>
            <person name="Spatafora J.W."/>
            <person name="Yadav J.S."/>
            <person name="Aerts A."/>
            <person name="Benoit I."/>
            <person name="Boyd A."/>
            <person name="Carlson A."/>
            <person name="Copeland A."/>
            <person name="Coutinho P.M."/>
            <person name="de Vries R.P."/>
            <person name="Ferreira P."/>
            <person name="Findley K."/>
            <person name="Foster B."/>
            <person name="Gaskell J."/>
            <person name="Glotzer D."/>
            <person name="Gorecki P."/>
            <person name="Heitman J."/>
            <person name="Hesse C."/>
            <person name="Hori C."/>
            <person name="Igarashi K."/>
            <person name="Jurgens J.A."/>
            <person name="Kallen N."/>
            <person name="Kersten P."/>
            <person name="Kohler A."/>
            <person name="Kuees U."/>
            <person name="Kumar T.K.A."/>
            <person name="Kuo A."/>
            <person name="LaButti K."/>
            <person name="Larrondo L.F."/>
            <person name="Lindquist E."/>
            <person name="Ling A."/>
            <person name="Lombard V."/>
            <person name="Lucas S."/>
            <person name="Lundell T."/>
            <person name="Martin R."/>
            <person name="McLaughlin D.J."/>
            <person name="Morgenstern I."/>
            <person name="Morin E."/>
            <person name="Murat C."/>
            <person name="Nagy L.G."/>
            <person name="Nolan M."/>
            <person name="Ohm R.A."/>
            <person name="Patyshakuliyeva A."/>
            <person name="Rokas A."/>
            <person name="Ruiz-Duenas F.J."/>
            <person name="Sabat G."/>
            <person name="Salamov A."/>
            <person name="Samejima M."/>
            <person name="Schmutz J."/>
            <person name="Slot J.C."/>
            <person name="St John F."/>
            <person name="Stenlid J."/>
            <person name="Sun H."/>
            <person name="Sun S."/>
            <person name="Syed K."/>
            <person name="Tsang A."/>
            <person name="Wiebenga A."/>
            <person name="Young D."/>
            <person name="Pisabarro A."/>
            <person name="Eastwood D.C."/>
            <person name="Martin F."/>
            <person name="Cullen D."/>
            <person name="Grigoriev I.V."/>
            <person name="Hibbett D.S."/>
        </authorList>
    </citation>
    <scope>NUCLEOTIDE SEQUENCE [LARGE SCALE GENOMIC DNA]</scope>
    <source>
        <strain evidence="11 12">ATCC 11539</strain>
    </source>
</reference>
<evidence type="ECO:0000313" key="11">
    <source>
        <dbReference type="EMBL" id="EPQ56432.1"/>
    </source>
</evidence>
<dbReference type="InterPro" id="IPR007846">
    <property type="entry name" value="RRM_NUP35_dom"/>
</dbReference>
<sequence length="354" mass="38353">MFSSSYGNAPPRNNFDLSQDRQKQYSAGSSYSSPFVPAANSPFATSKDPGPSLPPSWASAIRPTYQTGYMLSDPPPGMMAPDTGRGELPLIPTKAKLSPLLTRGLDHRSNNTSMFASKKDQLLPDEEGPPTLSVHDIPNEPADPNVVRMRLSQRKYPEDLPSTPKPRHSRSQTTSGTPVGTTPSSQPLYVIVYGYPPDRYSATVEYFRSLGDTTEADPNAEIVNCFRIGYKKPIDALRAIKKNGDVLSGAWMVGVKWADQAQAEAALGKGVVRHMDHVYQVADQYGGSPDVMDTSSSPNPMDTRPPVGTPLKLAPANAAFKPHESQHFNFPIPGQNGSPDKGIVGKVSDLIFGW</sequence>
<evidence type="ECO:0000256" key="9">
    <source>
        <dbReference type="SAM" id="MobiDB-lite"/>
    </source>
</evidence>
<dbReference type="AlphaFoldDB" id="S7QA89"/>